<gene>
    <name evidence="8" type="ORF">SAMN05216184_11368</name>
</gene>
<feature type="transmembrane region" description="Helical" evidence="6">
    <location>
        <begin position="789"/>
        <end position="813"/>
    </location>
</feature>
<dbReference type="GO" id="GO:0005886">
    <property type="term" value="C:plasma membrane"/>
    <property type="evidence" value="ECO:0007669"/>
    <property type="project" value="UniProtKB-SubCell"/>
</dbReference>
<feature type="transmembrane region" description="Helical" evidence="6">
    <location>
        <begin position="430"/>
        <end position="449"/>
    </location>
</feature>
<evidence type="ECO:0000259" key="7">
    <source>
        <dbReference type="Pfam" id="PF02687"/>
    </source>
</evidence>
<reference evidence="8 9" key="1">
    <citation type="submission" date="2016-10" db="EMBL/GenBank/DDBJ databases">
        <authorList>
            <person name="Cai Z."/>
        </authorList>
    </citation>
    <scope>NUCLEOTIDE SEQUENCE [LARGE SCALE GENOMIC DNA]</scope>
    <source>
        <strain evidence="8 9">CGMCC 1.10826</strain>
    </source>
</reference>
<feature type="transmembrane region" description="Helical" evidence="6">
    <location>
        <begin position="887"/>
        <end position="906"/>
    </location>
</feature>
<dbReference type="OrthoDB" id="3405625at2"/>
<feature type="domain" description="ABC3 transporter permease C-terminal" evidence="7">
    <location>
        <begin position="793"/>
        <end position="908"/>
    </location>
</feature>
<keyword evidence="5 6" id="KW-0472">Membrane</keyword>
<dbReference type="RefSeq" id="WP_110853354.1">
    <property type="nucleotide sequence ID" value="NZ_QKLZ01000013.1"/>
</dbReference>
<evidence type="ECO:0000256" key="3">
    <source>
        <dbReference type="ARBA" id="ARBA00022692"/>
    </source>
</evidence>
<feature type="transmembrane region" description="Helical" evidence="6">
    <location>
        <begin position="287"/>
        <end position="313"/>
    </location>
</feature>
<dbReference type="InterPro" id="IPR003838">
    <property type="entry name" value="ABC3_permease_C"/>
</dbReference>
<dbReference type="Proteomes" id="UP000250222">
    <property type="component" value="Unassembled WGS sequence"/>
</dbReference>
<keyword evidence="9" id="KW-1185">Reference proteome</keyword>
<evidence type="ECO:0000313" key="8">
    <source>
        <dbReference type="EMBL" id="SSA45467.1"/>
    </source>
</evidence>
<feature type="transmembrane region" description="Helical" evidence="6">
    <location>
        <begin position="842"/>
        <end position="867"/>
    </location>
</feature>
<evidence type="ECO:0000256" key="6">
    <source>
        <dbReference type="SAM" id="Phobius"/>
    </source>
</evidence>
<dbReference type="EMBL" id="UETB01000013">
    <property type="protein sequence ID" value="SSA45467.1"/>
    <property type="molecule type" value="Genomic_DNA"/>
</dbReference>
<protein>
    <submittedName>
        <fullName evidence="8">Putative ABC transport system permease protein</fullName>
    </submittedName>
</protein>
<keyword evidence="4 6" id="KW-1133">Transmembrane helix</keyword>
<feature type="domain" description="ABC3 transporter permease C-terminal" evidence="7">
    <location>
        <begin position="294"/>
        <end position="408"/>
    </location>
</feature>
<comment type="subcellular location">
    <subcellularLocation>
        <location evidence="1">Cell membrane</location>
        <topology evidence="1">Multi-pass membrane protein</topology>
    </subcellularLocation>
</comment>
<keyword evidence="3 6" id="KW-0812">Transmembrane</keyword>
<accession>A0A2Y9ASN4</accession>
<evidence type="ECO:0000256" key="4">
    <source>
        <dbReference type="ARBA" id="ARBA00022989"/>
    </source>
</evidence>
<dbReference type="Pfam" id="PF02687">
    <property type="entry name" value="FtsX"/>
    <property type="match status" value="2"/>
</dbReference>
<feature type="transmembrane region" description="Helical" evidence="6">
    <location>
        <begin position="380"/>
        <end position="403"/>
    </location>
</feature>
<keyword evidence="2" id="KW-1003">Cell membrane</keyword>
<evidence type="ECO:0000256" key="1">
    <source>
        <dbReference type="ARBA" id="ARBA00004651"/>
    </source>
</evidence>
<evidence type="ECO:0000256" key="2">
    <source>
        <dbReference type="ARBA" id="ARBA00022475"/>
    </source>
</evidence>
<evidence type="ECO:0000256" key="5">
    <source>
        <dbReference type="ARBA" id="ARBA00023136"/>
    </source>
</evidence>
<sequence length="919" mass="93903">MGRRLVALRAAGRIAARDARRAKGRTALVATMIGLPLLVGTAGGTLLSSLDPSPEQVVSERLGEVAQAEVTGWYDEGVEQGPLGHYGGWSTFGSVDPEPPSVEEHEDAVAAVLPAGSVLVRAGLGGGMATSEERARPSYAEILELPPDRLTQVVSTPLAVGSMPRAPGELLLDHGTAETFAVGVGDPLAVEVGGPQPVTGTVVGILEPAFQAAPVLALPGTLPDDRERAGGWGAMPVRWFVFGDEPVMAEHVREINALGSLVLSRYVVLHPEGLGSGSMTGSADAGAVAVVGAVGAVALIEAVLLIGPAFAVGAQRNRRQLAMVAATGGSARDVRRVVLLGGVTTGLAASVLAVVLGLVLTAMGVWLVNLVRPATIPGLQVPWLVLPAIVLLGTLVATAAAWLPSRQAERLDVVAAIAGRRAEARPRRRVPIAGAGLAAAGVVAALAGAGASQPFLVVGGVIALEIGIVATAGSIVALLARLAPRLGVAGRFALRDAARQRSRTAPAVAAIVAALAGATAGAGFIASSEAQQEATYLASGPEGTVTAGLLPWESVAAVTTDQLATLTTVLRQTLPVEDVHVATMAALADPDSPSADQAAYLVTRWPGDQSECPLDELSDPDTAELVEHADDPRCQRSAWQQTQPLVSRLTGAVLVDDGTLMTSLGFPEGQKAAAALARGRVVVPSELMVHPDGKVHLDVDTGQSGVVDTYELPATAAELGGSPMDDVFGMVFPPRVVEELGLHSEPVGLLAATSRIPTEAEEAAASDALYRFDETSYLGVERGPGGGSIAVWVVVGAALVVGLGATTMSIALAHTETRPDLATLAAVGASPRLRRRIAAAQAGVLTLVGGVLGTGTGLLLAAVVVIAMRHQWGVLDPHWQLVVPWPAVAAIGLGVPLLAMAAAWLLTRSRLPMVRRIAA</sequence>
<feature type="transmembrane region" description="Helical" evidence="6">
    <location>
        <begin position="504"/>
        <end position="526"/>
    </location>
</feature>
<feature type="transmembrane region" description="Helical" evidence="6">
    <location>
        <begin position="337"/>
        <end position="368"/>
    </location>
</feature>
<dbReference type="PANTHER" id="PTHR30287">
    <property type="entry name" value="MEMBRANE COMPONENT OF PREDICTED ABC SUPERFAMILY METABOLITE UPTAKE TRANSPORTER"/>
    <property type="match status" value="1"/>
</dbReference>
<evidence type="ECO:0000313" key="9">
    <source>
        <dbReference type="Proteomes" id="UP000250222"/>
    </source>
</evidence>
<organism evidence="8 9">
    <name type="scientific">Georgenia satyanarayanai</name>
    <dbReference type="NCBI Taxonomy" id="860221"/>
    <lineage>
        <taxon>Bacteria</taxon>
        <taxon>Bacillati</taxon>
        <taxon>Actinomycetota</taxon>
        <taxon>Actinomycetes</taxon>
        <taxon>Micrococcales</taxon>
        <taxon>Bogoriellaceae</taxon>
        <taxon>Georgenia</taxon>
    </lineage>
</organism>
<proteinExistence type="predicted"/>
<dbReference type="AlphaFoldDB" id="A0A2Y9ASN4"/>
<feature type="transmembrane region" description="Helical" evidence="6">
    <location>
        <begin position="455"/>
        <end position="483"/>
    </location>
</feature>
<name>A0A2Y9ASN4_9MICO</name>
<feature type="transmembrane region" description="Helical" evidence="6">
    <location>
        <begin position="27"/>
        <end position="47"/>
    </location>
</feature>
<dbReference type="InterPro" id="IPR038766">
    <property type="entry name" value="Membrane_comp_ABC_pdt"/>
</dbReference>
<dbReference type="PANTHER" id="PTHR30287:SF1">
    <property type="entry name" value="INNER MEMBRANE PROTEIN"/>
    <property type="match status" value="1"/>
</dbReference>